<evidence type="ECO:0000313" key="1">
    <source>
        <dbReference type="EMBL" id="KFA88852.1"/>
    </source>
</evidence>
<dbReference type="PANTHER" id="PTHR48098:SF3">
    <property type="entry name" value="IRON(III) ENTEROBACTIN ESTERASE"/>
    <property type="match status" value="1"/>
</dbReference>
<dbReference type="RefSeq" id="WP_084610616.1">
    <property type="nucleotide sequence ID" value="NZ_JPMI01000275.1"/>
</dbReference>
<dbReference type="InterPro" id="IPR000801">
    <property type="entry name" value="Esterase-like"/>
</dbReference>
<comment type="caution">
    <text evidence="1">The sequence shown here is derived from an EMBL/GenBank/DDBJ whole genome shotgun (WGS) entry which is preliminary data.</text>
</comment>
<dbReference type="InterPro" id="IPR050583">
    <property type="entry name" value="Mycobacterial_A85_antigen"/>
</dbReference>
<accession>A0A084SK67</accession>
<dbReference type="SUPFAM" id="SSF53474">
    <property type="entry name" value="alpha/beta-Hydrolases"/>
    <property type="match status" value="1"/>
</dbReference>
<gene>
    <name evidence="1" type="ORF">Q664_38755</name>
</gene>
<dbReference type="Gene3D" id="3.40.50.1820">
    <property type="entry name" value="alpha/beta hydrolase"/>
    <property type="match status" value="1"/>
</dbReference>
<dbReference type="EMBL" id="JPMI01000275">
    <property type="protein sequence ID" value="KFA88852.1"/>
    <property type="molecule type" value="Genomic_DNA"/>
</dbReference>
<dbReference type="Gene3D" id="2.60.40.10">
    <property type="entry name" value="Immunoglobulins"/>
    <property type="match status" value="1"/>
</dbReference>
<dbReference type="AlphaFoldDB" id="A0A084SK67"/>
<dbReference type="Proteomes" id="UP000028547">
    <property type="component" value="Unassembled WGS sequence"/>
</dbReference>
<organism evidence="1 2">
    <name type="scientific">Archangium violaceum Cb vi76</name>
    <dbReference type="NCBI Taxonomy" id="1406225"/>
    <lineage>
        <taxon>Bacteria</taxon>
        <taxon>Pseudomonadati</taxon>
        <taxon>Myxococcota</taxon>
        <taxon>Myxococcia</taxon>
        <taxon>Myxococcales</taxon>
        <taxon>Cystobacterineae</taxon>
        <taxon>Archangiaceae</taxon>
        <taxon>Archangium</taxon>
    </lineage>
</organism>
<name>A0A084SK67_9BACT</name>
<dbReference type="SUPFAM" id="SSF81296">
    <property type="entry name" value="E set domains"/>
    <property type="match status" value="1"/>
</dbReference>
<dbReference type="Pfam" id="PF00756">
    <property type="entry name" value="Esterase"/>
    <property type="match status" value="1"/>
</dbReference>
<evidence type="ECO:0000313" key="2">
    <source>
        <dbReference type="Proteomes" id="UP000028547"/>
    </source>
</evidence>
<dbReference type="InterPro" id="IPR013783">
    <property type="entry name" value="Ig-like_fold"/>
</dbReference>
<proteinExistence type="predicted"/>
<protein>
    <submittedName>
        <fullName evidence="1">Esterase</fullName>
    </submittedName>
</protein>
<dbReference type="InterPro" id="IPR014756">
    <property type="entry name" value="Ig_E-set"/>
</dbReference>
<sequence>MWKMTTLEQSAREEGTPVIDGERATFVWRGRKPVSVAGDFLDWSGEPIPLKEVAPGLWTHTLTLPRDTYVEYAFQDAKGRRVRDPLNERLTSNGFGDFNHYFHMPESRPTPLALRQRGVPRGTVTRHLVETHEFCVGSQRAVHLYAPPTSEPCPLVVVFDGPDYLRRSKLPSIVDNLVAQGRIRPIALAMVANGGPARTVEYTCSEATVVFLLDKVLPLARGELNLLDETREPGVHGVLGSSLGGLISLYTGLRAPHVFGRVLSQSGAFSVWNRDFVVFDLARGASSRPLDVWMDCGHFEALVEGNERMLPVLRASGHRAEYREYHGGHNYSAWRDNVWRGLEWLFGTGNQGRREG</sequence>
<dbReference type="CDD" id="cd02859">
    <property type="entry name" value="E_set_AMPKbeta_like_N"/>
    <property type="match status" value="1"/>
</dbReference>
<dbReference type="InterPro" id="IPR029058">
    <property type="entry name" value="AB_hydrolase_fold"/>
</dbReference>
<reference evidence="1 2" key="1">
    <citation type="submission" date="2014-07" db="EMBL/GenBank/DDBJ databases">
        <title>Draft Genome Sequence of Gephyronic Acid Producer, Cystobacter violaceus Strain Cb vi76.</title>
        <authorList>
            <person name="Stevens D.C."/>
            <person name="Young J."/>
            <person name="Carmichael R."/>
            <person name="Tan J."/>
            <person name="Taylor R.E."/>
        </authorList>
    </citation>
    <scope>NUCLEOTIDE SEQUENCE [LARGE SCALE GENOMIC DNA]</scope>
    <source>
        <strain evidence="1 2">Cb vi76</strain>
    </source>
</reference>
<dbReference type="PANTHER" id="PTHR48098">
    <property type="entry name" value="ENTEROCHELIN ESTERASE-RELATED"/>
    <property type="match status" value="1"/>
</dbReference>